<evidence type="ECO:0000313" key="7">
    <source>
        <dbReference type="Proteomes" id="UP001379533"/>
    </source>
</evidence>
<evidence type="ECO:0000313" key="6">
    <source>
        <dbReference type="EMBL" id="WXA97226.1"/>
    </source>
</evidence>
<gene>
    <name evidence="6" type="ORF">LZC95_10305</name>
</gene>
<dbReference type="SUPFAM" id="SSF54909">
    <property type="entry name" value="Dimeric alpha+beta barrel"/>
    <property type="match status" value="1"/>
</dbReference>
<proteinExistence type="predicted"/>
<dbReference type="PANTHER" id="PTHR30154:SF54">
    <property type="entry name" value="POSSIBLE TRANSCRIPTIONAL REGULATORY PROTEIN (PROBABLY LRP_ASNC-FAMILY)"/>
    <property type="match status" value="1"/>
</dbReference>
<evidence type="ECO:0000259" key="5">
    <source>
        <dbReference type="PROSITE" id="PS50956"/>
    </source>
</evidence>
<dbReference type="SUPFAM" id="SSF46785">
    <property type="entry name" value="Winged helix' DNA-binding domain"/>
    <property type="match status" value="1"/>
</dbReference>
<dbReference type="InterPro" id="IPR011008">
    <property type="entry name" value="Dimeric_a/b-barrel"/>
</dbReference>
<dbReference type="PROSITE" id="PS50956">
    <property type="entry name" value="HTH_ASNC_2"/>
    <property type="match status" value="1"/>
</dbReference>
<dbReference type="InterPro" id="IPR036388">
    <property type="entry name" value="WH-like_DNA-bd_sf"/>
</dbReference>
<dbReference type="PANTHER" id="PTHR30154">
    <property type="entry name" value="LEUCINE-RESPONSIVE REGULATORY PROTEIN"/>
    <property type="match status" value="1"/>
</dbReference>
<feature type="compositionally biased region" description="Basic and acidic residues" evidence="4">
    <location>
        <begin position="151"/>
        <end position="165"/>
    </location>
</feature>
<evidence type="ECO:0000256" key="3">
    <source>
        <dbReference type="ARBA" id="ARBA00023163"/>
    </source>
</evidence>
<dbReference type="InterPro" id="IPR019887">
    <property type="entry name" value="Tscrpt_reg_AsnC/Lrp_C"/>
</dbReference>
<organism evidence="6 7">
    <name type="scientific">Pendulispora brunnea</name>
    <dbReference type="NCBI Taxonomy" id="2905690"/>
    <lineage>
        <taxon>Bacteria</taxon>
        <taxon>Pseudomonadati</taxon>
        <taxon>Myxococcota</taxon>
        <taxon>Myxococcia</taxon>
        <taxon>Myxococcales</taxon>
        <taxon>Sorangiineae</taxon>
        <taxon>Pendulisporaceae</taxon>
        <taxon>Pendulispora</taxon>
    </lineage>
</organism>
<dbReference type="RefSeq" id="WP_394847841.1">
    <property type="nucleotide sequence ID" value="NZ_CP089982.1"/>
</dbReference>
<dbReference type="Pfam" id="PF01037">
    <property type="entry name" value="AsnC_trans_reg"/>
    <property type="match status" value="1"/>
</dbReference>
<evidence type="ECO:0000256" key="1">
    <source>
        <dbReference type="ARBA" id="ARBA00023015"/>
    </source>
</evidence>
<accession>A0ABZ2KF69</accession>
<feature type="domain" description="HTH asnC-type" evidence="5">
    <location>
        <begin position="3"/>
        <end position="64"/>
    </location>
</feature>
<dbReference type="SMART" id="SM00344">
    <property type="entry name" value="HTH_ASNC"/>
    <property type="match status" value="1"/>
</dbReference>
<dbReference type="PRINTS" id="PR00033">
    <property type="entry name" value="HTHASNC"/>
</dbReference>
<keyword evidence="3" id="KW-0804">Transcription</keyword>
<dbReference type="Proteomes" id="UP001379533">
    <property type="component" value="Chromosome"/>
</dbReference>
<reference evidence="6 7" key="1">
    <citation type="submission" date="2021-12" db="EMBL/GenBank/DDBJ databases">
        <title>Discovery of the Pendulisporaceae a myxobacterial family with distinct sporulation behavior and unique specialized metabolism.</title>
        <authorList>
            <person name="Garcia R."/>
            <person name="Popoff A."/>
            <person name="Bader C.D."/>
            <person name="Loehr J."/>
            <person name="Walesch S."/>
            <person name="Walt C."/>
            <person name="Boldt J."/>
            <person name="Bunk B."/>
            <person name="Haeckl F.J.F.P.J."/>
            <person name="Gunesch A.P."/>
            <person name="Birkelbach J."/>
            <person name="Nuebel U."/>
            <person name="Pietschmann T."/>
            <person name="Bach T."/>
            <person name="Mueller R."/>
        </authorList>
    </citation>
    <scope>NUCLEOTIDE SEQUENCE [LARGE SCALE GENOMIC DNA]</scope>
    <source>
        <strain evidence="6 7">MSr12523</strain>
    </source>
</reference>
<dbReference type="InterPro" id="IPR036390">
    <property type="entry name" value="WH_DNA-bd_sf"/>
</dbReference>
<dbReference type="EMBL" id="CP089982">
    <property type="protein sequence ID" value="WXA97226.1"/>
    <property type="molecule type" value="Genomic_DNA"/>
</dbReference>
<evidence type="ECO:0000256" key="2">
    <source>
        <dbReference type="ARBA" id="ARBA00023125"/>
    </source>
</evidence>
<sequence>MVLDRIDFEILDALQNDARLSNKELAAKVDLAPSSCLTRVRALSEAGILRGHHADVDTSALGIGLQALLSIRLVKHNSEMCRALYQYMLGLPETLAVFHVTGVNDLQVHVALRNVEHLRELIVERVATRPQVAHCETSVIYASDRKHRMPCYRDEATPTKAESRSTRSGPKKRRR</sequence>
<keyword evidence="7" id="KW-1185">Reference proteome</keyword>
<protein>
    <submittedName>
        <fullName evidence="6">Lrp/AsnC family transcriptional regulator</fullName>
    </submittedName>
</protein>
<dbReference type="Gene3D" id="3.30.70.920">
    <property type="match status" value="1"/>
</dbReference>
<feature type="region of interest" description="Disordered" evidence="4">
    <location>
        <begin position="151"/>
        <end position="175"/>
    </location>
</feature>
<keyword evidence="1" id="KW-0805">Transcription regulation</keyword>
<dbReference type="InterPro" id="IPR019888">
    <property type="entry name" value="Tscrpt_reg_AsnC-like"/>
</dbReference>
<keyword evidence="2" id="KW-0238">DNA-binding</keyword>
<dbReference type="Pfam" id="PF13412">
    <property type="entry name" value="HTH_24"/>
    <property type="match status" value="1"/>
</dbReference>
<dbReference type="InterPro" id="IPR000485">
    <property type="entry name" value="AsnC-type_HTH_dom"/>
</dbReference>
<dbReference type="Gene3D" id="1.10.10.10">
    <property type="entry name" value="Winged helix-like DNA-binding domain superfamily/Winged helix DNA-binding domain"/>
    <property type="match status" value="1"/>
</dbReference>
<name>A0ABZ2KF69_9BACT</name>
<evidence type="ECO:0000256" key="4">
    <source>
        <dbReference type="SAM" id="MobiDB-lite"/>
    </source>
</evidence>